<dbReference type="GO" id="GO:0008381">
    <property type="term" value="F:mechanosensitive monoatomic ion channel activity"/>
    <property type="evidence" value="ECO:0007669"/>
    <property type="project" value="InterPro"/>
</dbReference>
<gene>
    <name evidence="7" type="ORF">AXG55_05500</name>
</gene>
<dbReference type="Pfam" id="PF00924">
    <property type="entry name" value="MS_channel_2nd"/>
    <property type="match status" value="1"/>
</dbReference>
<dbReference type="OrthoDB" id="9775421at2"/>
<proteinExistence type="predicted"/>
<keyword evidence="2 5" id="KW-0812">Transmembrane</keyword>
<protein>
    <recommendedName>
        <fullName evidence="6">Mechanosensitive ion channel MscS domain-containing protein</fullName>
    </recommendedName>
</protein>
<feature type="domain" description="Mechanosensitive ion channel MscS" evidence="6">
    <location>
        <begin position="98"/>
        <end position="164"/>
    </location>
</feature>
<evidence type="ECO:0000256" key="4">
    <source>
        <dbReference type="ARBA" id="ARBA00023136"/>
    </source>
</evidence>
<dbReference type="KEGG" id="saqi:AXG55_05500"/>
<name>A0A1L4CZM0_9BACT</name>
<evidence type="ECO:0000313" key="7">
    <source>
        <dbReference type="EMBL" id="APJ03388.1"/>
    </source>
</evidence>
<evidence type="ECO:0000256" key="2">
    <source>
        <dbReference type="ARBA" id="ARBA00022692"/>
    </source>
</evidence>
<dbReference type="RefSeq" id="WP_148697120.1">
    <property type="nucleotide sequence ID" value="NZ_CP017834.1"/>
</dbReference>
<feature type="transmembrane region" description="Helical" evidence="5">
    <location>
        <begin position="53"/>
        <end position="70"/>
    </location>
</feature>
<dbReference type="Gene3D" id="2.30.30.60">
    <property type="match status" value="1"/>
</dbReference>
<dbReference type="InterPro" id="IPR023408">
    <property type="entry name" value="MscS_beta-dom_sf"/>
</dbReference>
<evidence type="ECO:0000256" key="3">
    <source>
        <dbReference type="ARBA" id="ARBA00022989"/>
    </source>
</evidence>
<organism evidence="7 8">
    <name type="scientific">Silvanigrella aquatica</name>
    <dbReference type="NCBI Taxonomy" id="1915309"/>
    <lineage>
        <taxon>Bacteria</taxon>
        <taxon>Pseudomonadati</taxon>
        <taxon>Bdellovibrionota</taxon>
        <taxon>Oligoflexia</taxon>
        <taxon>Silvanigrellales</taxon>
        <taxon>Silvanigrellaceae</taxon>
        <taxon>Silvanigrella</taxon>
    </lineage>
</organism>
<keyword evidence="8" id="KW-1185">Reference proteome</keyword>
<keyword evidence="3 5" id="KW-1133">Transmembrane helix</keyword>
<dbReference type="GO" id="GO:0016020">
    <property type="term" value="C:membrane"/>
    <property type="evidence" value="ECO:0007669"/>
    <property type="project" value="UniProtKB-SubCell"/>
</dbReference>
<sequence>MTSFSDFQFYFQHIVTTAIFFFSLIAIRFLVVKQISQSKISPAETKRSIIVRVNNAFIVLIFFTIITIWSNELKTMAISFVAIAAAIAIATKEFFLCFIGGLYKWLAKPFSIGDRIEILNYRGEVADFKFMSTTLLEIGPGKDHYQYTGRTLVIPNSIYLTNSIAKESHSESFTLHTFIVPISKNEDWKSCEANLLFAAQESCKSYLEEAKRFYLSEKHFFVLGPVSIEPRVQFSISNLNQIDMIVRIPCPSLQTNKVQQNIIRTFLELQSEKKEKIKNDRLGANAF</sequence>
<reference evidence="7 8" key="1">
    <citation type="submission" date="2016-10" db="EMBL/GenBank/DDBJ databases">
        <title>Silvanigrella aquatica sp. nov., isolated from a freshwater lake located in the Black Forest, Germany, description of Silvanigrellaceae fam. nov., Silvanigrellales ord. nov., reclassification of the order Bdellovibrionales in the class Oligoflexia, reclassification of the families Bacteriovoracaceae and Halobacteriovoraceae in the new order Bacteriovoracales ord. nov., and reclassification of the family Pseudobacteriovoracaceae in the order Oligoflexiales.</title>
        <authorList>
            <person name="Hahn M.W."/>
            <person name="Schmidt J."/>
            <person name="Koll U."/>
            <person name="Rohde M."/>
            <person name="Verbag S."/>
            <person name="Pitt A."/>
            <person name="Nakai R."/>
            <person name="Naganuma T."/>
            <person name="Lang E."/>
        </authorList>
    </citation>
    <scope>NUCLEOTIDE SEQUENCE [LARGE SCALE GENOMIC DNA]</scope>
    <source>
        <strain evidence="7 8">MWH-Nonnen-W8red</strain>
    </source>
</reference>
<comment type="subcellular location">
    <subcellularLocation>
        <location evidence="1">Membrane</location>
    </subcellularLocation>
</comment>
<dbReference type="EMBL" id="CP017834">
    <property type="protein sequence ID" value="APJ03388.1"/>
    <property type="molecule type" value="Genomic_DNA"/>
</dbReference>
<feature type="transmembrane region" description="Helical" evidence="5">
    <location>
        <begin position="76"/>
        <end position="103"/>
    </location>
</feature>
<evidence type="ECO:0000259" key="6">
    <source>
        <dbReference type="Pfam" id="PF00924"/>
    </source>
</evidence>
<dbReference type="Proteomes" id="UP000184731">
    <property type="component" value="Chromosome"/>
</dbReference>
<evidence type="ECO:0000313" key="8">
    <source>
        <dbReference type="Proteomes" id="UP000184731"/>
    </source>
</evidence>
<dbReference type="InterPro" id="IPR006685">
    <property type="entry name" value="MscS_channel_2nd"/>
</dbReference>
<keyword evidence="4 5" id="KW-0472">Membrane</keyword>
<feature type="transmembrane region" description="Helical" evidence="5">
    <location>
        <begin position="12"/>
        <end position="32"/>
    </location>
</feature>
<dbReference type="SUPFAM" id="SSF50182">
    <property type="entry name" value="Sm-like ribonucleoproteins"/>
    <property type="match status" value="1"/>
</dbReference>
<dbReference type="InterPro" id="IPR010920">
    <property type="entry name" value="LSM_dom_sf"/>
</dbReference>
<accession>A0A1L4CZM0</accession>
<evidence type="ECO:0000256" key="1">
    <source>
        <dbReference type="ARBA" id="ARBA00004370"/>
    </source>
</evidence>
<dbReference type="PANTHER" id="PTHR30221:SF1">
    <property type="entry name" value="SMALL-CONDUCTANCE MECHANOSENSITIVE CHANNEL"/>
    <property type="match status" value="1"/>
</dbReference>
<dbReference type="AlphaFoldDB" id="A0A1L4CZM0"/>
<dbReference type="InterPro" id="IPR045275">
    <property type="entry name" value="MscS_archaea/bacteria_type"/>
</dbReference>
<dbReference type="PANTHER" id="PTHR30221">
    <property type="entry name" value="SMALL-CONDUCTANCE MECHANOSENSITIVE CHANNEL"/>
    <property type="match status" value="1"/>
</dbReference>
<evidence type="ECO:0000256" key="5">
    <source>
        <dbReference type="SAM" id="Phobius"/>
    </source>
</evidence>
<dbReference type="STRING" id="1915309.AXG55_05500"/>